<protein>
    <submittedName>
        <fullName evidence="1">Uncharacterized protein</fullName>
    </submittedName>
</protein>
<gene>
    <name evidence="1" type="ORF">J1N35_001839</name>
</gene>
<organism evidence="1 2">
    <name type="scientific">Gossypium stocksii</name>
    <dbReference type="NCBI Taxonomy" id="47602"/>
    <lineage>
        <taxon>Eukaryota</taxon>
        <taxon>Viridiplantae</taxon>
        <taxon>Streptophyta</taxon>
        <taxon>Embryophyta</taxon>
        <taxon>Tracheophyta</taxon>
        <taxon>Spermatophyta</taxon>
        <taxon>Magnoliopsida</taxon>
        <taxon>eudicotyledons</taxon>
        <taxon>Gunneridae</taxon>
        <taxon>Pentapetalae</taxon>
        <taxon>rosids</taxon>
        <taxon>malvids</taxon>
        <taxon>Malvales</taxon>
        <taxon>Malvaceae</taxon>
        <taxon>Malvoideae</taxon>
        <taxon>Gossypium</taxon>
    </lineage>
</organism>
<dbReference type="Proteomes" id="UP000828251">
    <property type="component" value="Unassembled WGS sequence"/>
</dbReference>
<dbReference type="EMBL" id="JAIQCV010000001">
    <property type="protein sequence ID" value="KAH1130461.1"/>
    <property type="molecule type" value="Genomic_DNA"/>
</dbReference>
<evidence type="ECO:0000313" key="1">
    <source>
        <dbReference type="EMBL" id="KAH1130461.1"/>
    </source>
</evidence>
<proteinExistence type="predicted"/>
<comment type="caution">
    <text evidence="1">The sequence shown here is derived from an EMBL/GenBank/DDBJ whole genome shotgun (WGS) entry which is preliminary data.</text>
</comment>
<dbReference type="AlphaFoldDB" id="A0A9D3WL83"/>
<accession>A0A9D3WL83</accession>
<evidence type="ECO:0000313" key="2">
    <source>
        <dbReference type="Proteomes" id="UP000828251"/>
    </source>
</evidence>
<name>A0A9D3WL83_9ROSI</name>
<keyword evidence="2" id="KW-1185">Reference proteome</keyword>
<reference evidence="1 2" key="1">
    <citation type="journal article" date="2021" name="Plant Biotechnol. J.">
        <title>Multi-omics assisted identification of the key and species-specific regulatory components of drought-tolerant mechanisms in Gossypium stocksii.</title>
        <authorList>
            <person name="Yu D."/>
            <person name="Ke L."/>
            <person name="Zhang D."/>
            <person name="Wu Y."/>
            <person name="Sun Y."/>
            <person name="Mei J."/>
            <person name="Sun J."/>
            <person name="Sun Y."/>
        </authorList>
    </citation>
    <scope>NUCLEOTIDE SEQUENCE [LARGE SCALE GENOMIC DNA]</scope>
    <source>
        <strain evidence="2">cv. E1</strain>
        <tissue evidence="1">Leaf</tissue>
    </source>
</reference>
<sequence length="191" mass="22156">MGRRVRAIIYYDSQIGETEIGPIFVSAQYEDLAFNQIITLKELRYEIFEIVRDIELETMIQSHYSSGNVVLELYAHFVDVDECDLGLRKFLPNSTLDQENLHQWRGIHRFHPLITTLEDIRPYLVNGPTTHPYNILFIRTDNQLSKTWIGKATSHPRHAIGVDNEGELVDKKNENGFKSIMTQYKSSGRMV</sequence>